<feature type="domain" description="AraC effector-binding" evidence="1">
    <location>
        <begin position="110"/>
        <end position="267"/>
    </location>
</feature>
<gene>
    <name evidence="2" type="ORF">NCTC7582_00671</name>
</gene>
<evidence type="ECO:0000313" key="3">
    <source>
        <dbReference type="Proteomes" id="UP000251431"/>
    </source>
</evidence>
<dbReference type="InterPro" id="IPR029441">
    <property type="entry name" value="Cass2"/>
</dbReference>
<dbReference type="InterPro" id="IPR010499">
    <property type="entry name" value="AraC_E-bd"/>
</dbReference>
<dbReference type="SUPFAM" id="SSF55136">
    <property type="entry name" value="Probable bacterial effector-binding domain"/>
    <property type="match status" value="1"/>
</dbReference>
<reference evidence="2 3" key="1">
    <citation type="submission" date="2018-06" db="EMBL/GenBank/DDBJ databases">
        <authorList>
            <consortium name="Pathogen Informatics"/>
            <person name="Doyle S."/>
        </authorList>
    </citation>
    <scope>NUCLEOTIDE SEQUENCE [LARGE SCALE GENOMIC DNA]</scope>
    <source>
        <strain evidence="2 3">NCTC7582</strain>
    </source>
</reference>
<protein>
    <submittedName>
        <fullName evidence="2">DNA-binding protein YobU</fullName>
    </submittedName>
</protein>
<dbReference type="AlphaFoldDB" id="A0A2X0XCR2"/>
<dbReference type="EMBL" id="UAQE01000001">
    <property type="protein sequence ID" value="SPT96734.1"/>
    <property type="molecule type" value="Genomic_DNA"/>
</dbReference>
<dbReference type="PANTHER" id="PTHR36444">
    <property type="entry name" value="TRANSCRIPTIONAL REGULATOR PROTEIN YOBU-RELATED"/>
    <property type="match status" value="1"/>
</dbReference>
<dbReference type="PANTHER" id="PTHR36444:SF2">
    <property type="entry name" value="TRANSCRIPTIONAL REGULATOR PROTEIN YOBU-RELATED"/>
    <property type="match status" value="1"/>
</dbReference>
<dbReference type="Pfam" id="PF12674">
    <property type="entry name" value="Zn_ribbon_2"/>
    <property type="match status" value="1"/>
</dbReference>
<dbReference type="InterPro" id="IPR053182">
    <property type="entry name" value="YobU-like_regulator"/>
</dbReference>
<evidence type="ECO:0000313" key="2">
    <source>
        <dbReference type="EMBL" id="SPT96734.1"/>
    </source>
</evidence>
<dbReference type="GO" id="GO:0003677">
    <property type="term" value="F:DNA binding"/>
    <property type="evidence" value="ECO:0007669"/>
    <property type="project" value="UniProtKB-KW"/>
</dbReference>
<proteinExistence type="predicted"/>
<dbReference type="Pfam" id="PF14526">
    <property type="entry name" value="Cass2"/>
    <property type="match status" value="1"/>
</dbReference>
<dbReference type="InterPro" id="IPR025868">
    <property type="entry name" value="Zn_ribbon_dom_put"/>
</dbReference>
<dbReference type="Gene3D" id="3.20.80.10">
    <property type="entry name" value="Regulatory factor, effector binding domain"/>
    <property type="match status" value="1"/>
</dbReference>
<name>A0A2X0XCR2_9BACI</name>
<sequence length="267" mass="30160">MTDSCQVSFAIVSTNKAKGGMTMQSYCQSCGMPLVEEALLGTEKDGDKSLEYCIYCYEGGKFKQPQLTVEEMIEICVPHLKEGGMPDNEARNMLTSFLPSLKRWRKSEGKEPKVVELTAFNIVGISTQTSNANEITEHAKIPQLWDDFYQQNIAGQIAERKNGHVYGLYSDYETDVNGNYTLTLGVEVNNDDIPTDLVVKMIPAAKYLVFTSDKGTMPEVVIHTWQEIWAWFANSKVERTYTGDFELYDERCANPHESQVDIYIAIK</sequence>
<evidence type="ECO:0000259" key="1">
    <source>
        <dbReference type="SMART" id="SM00871"/>
    </source>
</evidence>
<dbReference type="Proteomes" id="UP000251431">
    <property type="component" value="Unassembled WGS sequence"/>
</dbReference>
<dbReference type="InterPro" id="IPR011256">
    <property type="entry name" value="Reg_factor_effector_dom_sf"/>
</dbReference>
<keyword evidence="2" id="KW-0238">DNA-binding</keyword>
<dbReference type="SMART" id="SM00871">
    <property type="entry name" value="AraC_E_bind"/>
    <property type="match status" value="1"/>
</dbReference>
<accession>A0A2X0XCR2</accession>
<organism evidence="2 3">
    <name type="scientific">Lysinibacillus capsici</name>
    <dbReference type="NCBI Taxonomy" id="2115968"/>
    <lineage>
        <taxon>Bacteria</taxon>
        <taxon>Bacillati</taxon>
        <taxon>Bacillota</taxon>
        <taxon>Bacilli</taxon>
        <taxon>Bacillales</taxon>
        <taxon>Bacillaceae</taxon>
        <taxon>Lysinibacillus</taxon>
    </lineage>
</organism>